<organism evidence="1 2">
    <name type="scientific">Ktedonosporobacter rubrisoli</name>
    <dbReference type="NCBI Taxonomy" id="2509675"/>
    <lineage>
        <taxon>Bacteria</taxon>
        <taxon>Bacillati</taxon>
        <taxon>Chloroflexota</taxon>
        <taxon>Ktedonobacteria</taxon>
        <taxon>Ktedonobacterales</taxon>
        <taxon>Ktedonosporobacteraceae</taxon>
        <taxon>Ktedonosporobacter</taxon>
    </lineage>
</organism>
<accession>A0A4P6JW05</accession>
<dbReference type="AlphaFoldDB" id="A0A4P6JW05"/>
<proteinExistence type="predicted"/>
<sequence>MLDIRLLPHSLKLMGFVSSDIVEFWAASIQVQARYRESLLQALQATAELLPHLRLSGYFLDYLSSQHEQTVVYQLNRVPGPAQKVLSDQELKLQLATLTQQLSEWGIPYTQQIYTMPPQPQRFCVLIGLGKGFSGECFSAAQVRKVLQRQGSWQGSCLEVSIYALGGGEEAYEEAALLVPCENEVDLHWVCMTLLIFWQEWATVYDKQEQVAYRLVTTLEALRSTLYPA</sequence>
<dbReference type="OrthoDB" id="9969712at2"/>
<reference evidence="1 2" key="1">
    <citation type="submission" date="2019-01" db="EMBL/GenBank/DDBJ databases">
        <title>Ktedonosporobacter rubrisoli SCAWS-G2.</title>
        <authorList>
            <person name="Huang Y."/>
            <person name="Yan B."/>
        </authorList>
    </citation>
    <scope>NUCLEOTIDE SEQUENCE [LARGE SCALE GENOMIC DNA]</scope>
    <source>
        <strain evidence="1 2">SCAWS-G2</strain>
    </source>
</reference>
<gene>
    <name evidence="1" type="ORF">EPA93_27675</name>
</gene>
<evidence type="ECO:0000313" key="2">
    <source>
        <dbReference type="Proteomes" id="UP000290365"/>
    </source>
</evidence>
<name>A0A4P6JW05_KTERU</name>
<dbReference type="KEGG" id="kbs:EPA93_27675"/>
<evidence type="ECO:0000313" key="1">
    <source>
        <dbReference type="EMBL" id="QBD79552.1"/>
    </source>
</evidence>
<keyword evidence="2" id="KW-1185">Reference proteome</keyword>
<dbReference type="Proteomes" id="UP000290365">
    <property type="component" value="Chromosome"/>
</dbReference>
<protein>
    <submittedName>
        <fullName evidence="1">Uncharacterized protein</fullName>
    </submittedName>
</protein>
<dbReference type="EMBL" id="CP035758">
    <property type="protein sequence ID" value="QBD79552.1"/>
    <property type="molecule type" value="Genomic_DNA"/>
</dbReference>
<dbReference type="RefSeq" id="WP_129890606.1">
    <property type="nucleotide sequence ID" value="NZ_CP035758.1"/>
</dbReference>